<organism evidence="3 4">
    <name type="scientific">Paenibacillus foliorum</name>
    <dbReference type="NCBI Taxonomy" id="2654974"/>
    <lineage>
        <taxon>Bacteria</taxon>
        <taxon>Bacillati</taxon>
        <taxon>Bacillota</taxon>
        <taxon>Bacilli</taxon>
        <taxon>Bacillales</taxon>
        <taxon>Paenibacillaceae</taxon>
        <taxon>Paenibacillus</taxon>
    </lineage>
</organism>
<name>A0A972GWG5_9BACL</name>
<gene>
    <name evidence="3" type="ORF">GC093_32450</name>
</gene>
<feature type="transmembrane region" description="Helical" evidence="2">
    <location>
        <begin position="7"/>
        <end position="23"/>
    </location>
</feature>
<accession>A0A972GWG5</accession>
<dbReference type="AlphaFoldDB" id="A0A972GWG5"/>
<keyword evidence="2" id="KW-0812">Transmembrane</keyword>
<evidence type="ECO:0000313" key="4">
    <source>
        <dbReference type="Proteomes" id="UP000641588"/>
    </source>
</evidence>
<protein>
    <submittedName>
        <fullName evidence="3">DUF4309 domain-containing protein</fullName>
    </submittedName>
</protein>
<evidence type="ECO:0000313" key="3">
    <source>
        <dbReference type="EMBL" id="NOU97902.1"/>
    </source>
</evidence>
<reference evidence="3" key="1">
    <citation type="submission" date="2019-10" db="EMBL/GenBank/DDBJ databases">
        <title>Description of Paenibacillus glebae sp. nov.</title>
        <authorList>
            <person name="Carlier A."/>
            <person name="Qi S."/>
        </authorList>
    </citation>
    <scope>NUCLEOTIDE SEQUENCE</scope>
    <source>
        <strain evidence="3">LMG 31456</strain>
    </source>
</reference>
<evidence type="ECO:0000256" key="1">
    <source>
        <dbReference type="SAM" id="MobiDB-lite"/>
    </source>
</evidence>
<dbReference type="Proteomes" id="UP000641588">
    <property type="component" value="Unassembled WGS sequence"/>
</dbReference>
<dbReference type="PROSITE" id="PS51257">
    <property type="entry name" value="PROKAR_LIPOPROTEIN"/>
    <property type="match status" value="1"/>
</dbReference>
<dbReference type="RefSeq" id="WP_171656156.1">
    <property type="nucleotide sequence ID" value="NZ_WHOD01000128.1"/>
</dbReference>
<keyword evidence="4" id="KW-1185">Reference proteome</keyword>
<feature type="region of interest" description="Disordered" evidence="1">
    <location>
        <begin position="88"/>
        <end position="115"/>
    </location>
</feature>
<keyword evidence="2" id="KW-0472">Membrane</keyword>
<dbReference type="EMBL" id="WHOD01000128">
    <property type="protein sequence ID" value="NOU97902.1"/>
    <property type="molecule type" value="Genomic_DNA"/>
</dbReference>
<proteinExistence type="predicted"/>
<sequence length="242" mass="26463">MIRHNKFIALWSIPLIFIMLLIGCKDTSTTLQSPKPGESQVQPPTVANVDVTNKHDAADEGTASVKQADNTPAIVNPTDKVSLASVEHNNLPDQDTPDSKPAAATKPKIDIQDPYNQEKPTLLGLTLNTSLDKVTTKYGKPKSQFVMEDDSDPITVYDYTDFLVGFNQKNLLQFIDIRSSDINPGLNGLKLGQSTNDVFKTLGKPDSNTSFVLTYKSTGAVLKLDIDPKTDKVNSIKLFAVE</sequence>
<keyword evidence="2" id="KW-1133">Transmembrane helix</keyword>
<evidence type="ECO:0000256" key="2">
    <source>
        <dbReference type="SAM" id="Phobius"/>
    </source>
</evidence>
<comment type="caution">
    <text evidence="3">The sequence shown here is derived from an EMBL/GenBank/DDBJ whole genome shotgun (WGS) entry which is preliminary data.</text>
</comment>